<proteinExistence type="predicted"/>
<keyword evidence="2" id="KW-1185">Reference proteome</keyword>
<evidence type="ECO:0000313" key="1">
    <source>
        <dbReference type="EMBL" id="MET3595347.1"/>
    </source>
</evidence>
<gene>
    <name evidence="1" type="ORF">ABID26_004759</name>
</gene>
<comment type="caution">
    <text evidence="1">The sequence shown here is derived from an EMBL/GenBank/DDBJ whole genome shotgun (WGS) entry which is preliminary data.</text>
</comment>
<sequence>MMAARSGVGRDNISDFTTNLIKDYLCRYTEKFAAEHLLPDAVRDCHLFGFRRGKGDGKQPP</sequence>
<dbReference type="RefSeq" id="WP_354416805.1">
    <property type="nucleotide sequence ID" value="NZ_JBEPLM010000010.1"/>
</dbReference>
<protein>
    <submittedName>
        <fullName evidence="1">Uncharacterized protein</fullName>
    </submittedName>
</protein>
<reference evidence="1 2" key="1">
    <citation type="submission" date="2024-06" db="EMBL/GenBank/DDBJ databases">
        <title>Genomic Encyclopedia of Type Strains, Phase IV (KMG-IV): sequencing the most valuable type-strain genomes for metagenomic binning, comparative biology and taxonomic classification.</title>
        <authorList>
            <person name="Goeker M."/>
        </authorList>
    </citation>
    <scope>NUCLEOTIDE SEQUENCE [LARGE SCALE GENOMIC DNA]</scope>
    <source>
        <strain evidence="1 2">DSM 29846</strain>
    </source>
</reference>
<dbReference type="Proteomes" id="UP001549036">
    <property type="component" value="Unassembled WGS sequence"/>
</dbReference>
<evidence type="ECO:0000313" key="2">
    <source>
        <dbReference type="Proteomes" id="UP001549036"/>
    </source>
</evidence>
<organism evidence="1 2">
    <name type="scientific">Mesorhizobium shonense</name>
    <dbReference type="NCBI Taxonomy" id="1209948"/>
    <lineage>
        <taxon>Bacteria</taxon>
        <taxon>Pseudomonadati</taxon>
        <taxon>Pseudomonadota</taxon>
        <taxon>Alphaproteobacteria</taxon>
        <taxon>Hyphomicrobiales</taxon>
        <taxon>Phyllobacteriaceae</taxon>
        <taxon>Mesorhizobium</taxon>
    </lineage>
</organism>
<dbReference type="EMBL" id="JBEPLM010000010">
    <property type="protein sequence ID" value="MET3595347.1"/>
    <property type="molecule type" value="Genomic_DNA"/>
</dbReference>
<accession>A0ABV2HXH4</accession>
<name>A0ABV2HXH4_9HYPH</name>